<accession>A0ABQ9IMT9</accession>
<organism evidence="1 2">
    <name type="scientific">Dryococelus australis</name>
    <dbReference type="NCBI Taxonomy" id="614101"/>
    <lineage>
        <taxon>Eukaryota</taxon>
        <taxon>Metazoa</taxon>
        <taxon>Ecdysozoa</taxon>
        <taxon>Arthropoda</taxon>
        <taxon>Hexapoda</taxon>
        <taxon>Insecta</taxon>
        <taxon>Pterygota</taxon>
        <taxon>Neoptera</taxon>
        <taxon>Polyneoptera</taxon>
        <taxon>Phasmatodea</taxon>
        <taxon>Verophasmatodea</taxon>
        <taxon>Anareolatae</taxon>
        <taxon>Phasmatidae</taxon>
        <taxon>Eurycanthinae</taxon>
        <taxon>Dryococelus</taxon>
    </lineage>
</organism>
<evidence type="ECO:0000313" key="2">
    <source>
        <dbReference type="Proteomes" id="UP001159363"/>
    </source>
</evidence>
<dbReference type="Proteomes" id="UP001159363">
    <property type="component" value="Chromosome 1"/>
</dbReference>
<keyword evidence="2" id="KW-1185">Reference proteome</keyword>
<dbReference type="EMBL" id="JARBHB010000001">
    <property type="protein sequence ID" value="KAJ8897971.1"/>
    <property type="molecule type" value="Genomic_DNA"/>
</dbReference>
<protein>
    <submittedName>
        <fullName evidence="1">Uncharacterized protein</fullName>
    </submittedName>
</protein>
<proteinExistence type="predicted"/>
<comment type="caution">
    <text evidence="1">The sequence shown here is derived from an EMBL/GenBank/DDBJ whole genome shotgun (WGS) entry which is preliminary data.</text>
</comment>
<name>A0ABQ9IMT9_9NEOP</name>
<sequence length="67" mass="7572">MPQNLTKICFDVASLQLHNCFKEKIMLIESLENPSGFSAVMSQHFLNPKGKVLAMTGDKLYTIRNDN</sequence>
<reference evidence="1 2" key="1">
    <citation type="submission" date="2023-02" db="EMBL/GenBank/DDBJ databases">
        <title>LHISI_Scaffold_Assembly.</title>
        <authorList>
            <person name="Stuart O.P."/>
            <person name="Cleave R."/>
            <person name="Magrath M.J.L."/>
            <person name="Mikheyev A.S."/>
        </authorList>
    </citation>
    <scope>NUCLEOTIDE SEQUENCE [LARGE SCALE GENOMIC DNA]</scope>
    <source>
        <strain evidence="1">Daus_M_001</strain>
        <tissue evidence="1">Leg muscle</tissue>
    </source>
</reference>
<evidence type="ECO:0000313" key="1">
    <source>
        <dbReference type="EMBL" id="KAJ8897971.1"/>
    </source>
</evidence>
<gene>
    <name evidence="1" type="ORF">PR048_003331</name>
</gene>